<proteinExistence type="predicted"/>
<organism evidence="1">
    <name type="scientific">Aspergillus niger</name>
    <dbReference type="NCBI Taxonomy" id="5061"/>
    <lineage>
        <taxon>Eukaryota</taxon>
        <taxon>Fungi</taxon>
        <taxon>Dikarya</taxon>
        <taxon>Ascomycota</taxon>
        <taxon>Pezizomycotina</taxon>
        <taxon>Eurotiomycetes</taxon>
        <taxon>Eurotiomycetidae</taxon>
        <taxon>Eurotiales</taxon>
        <taxon>Aspergillaceae</taxon>
        <taxon>Aspergillus</taxon>
        <taxon>Aspergillus subgen. Circumdati</taxon>
    </lineage>
</organism>
<sequence>MIVTLHDFTRLLHRFTGLNLAGQDRSKSLDPSRITELQLHEEKQDAIPAHRRIAYLFHRLSSQVILSHVCIPCIDRTDLFPRNPLMQCLWLDSLNDQSHLPHP</sequence>
<protein>
    <submittedName>
        <fullName evidence="1">Uncharacterized protein</fullName>
    </submittedName>
</protein>
<dbReference type="AlphaFoldDB" id="A0AAJ8BXM8"/>
<dbReference type="KEGG" id="ang:An11g01620"/>
<reference evidence="1" key="1">
    <citation type="submission" date="2025-02" db="EMBL/GenBank/DDBJ databases">
        <authorList>
            <consortium name="NCBI Genome Project"/>
        </authorList>
    </citation>
    <scope>NUCLEOTIDE SEQUENCE</scope>
</reference>
<evidence type="ECO:0000313" key="1">
    <source>
        <dbReference type="RefSeq" id="XP_059604276.1"/>
    </source>
</evidence>
<name>A0AAJ8BXM8_ASPNG</name>
<gene>
    <name evidence="1" type="ORF">An11g01620</name>
</gene>
<reference evidence="1" key="2">
    <citation type="submission" date="2025-08" db="UniProtKB">
        <authorList>
            <consortium name="RefSeq"/>
        </authorList>
    </citation>
    <scope>IDENTIFICATION</scope>
</reference>
<dbReference type="VEuPathDB" id="FungiDB:An11g01620"/>
<dbReference type="GeneID" id="84592203"/>
<dbReference type="RefSeq" id="XP_059604276.1">
    <property type="nucleotide sequence ID" value="XM_059750075.1"/>
</dbReference>
<accession>A0AAJ8BXM8</accession>